<keyword evidence="5" id="KW-0931">ER-Golgi transport</keyword>
<dbReference type="GeneID" id="11495471"/>
<keyword evidence="13" id="KW-1185">Reference proteome</keyword>
<evidence type="ECO:0000256" key="6">
    <source>
        <dbReference type="ARBA" id="ARBA00022989"/>
    </source>
</evidence>
<evidence type="ECO:0000313" key="12">
    <source>
        <dbReference type="EMBL" id="CCD22800.1"/>
    </source>
</evidence>
<evidence type="ECO:0000256" key="8">
    <source>
        <dbReference type="RuleBase" id="RU003827"/>
    </source>
</evidence>
<keyword evidence="3 8" id="KW-0812">Transmembrane</keyword>
<organism evidence="12 13">
    <name type="scientific">Naumovozyma dairenensis (strain ATCC 10597 / BCRC 20456 / CBS 421 / NBRC 0211 / NRRL Y-12639)</name>
    <name type="common">Saccharomyces dairenensis</name>
    <dbReference type="NCBI Taxonomy" id="1071378"/>
    <lineage>
        <taxon>Eukaryota</taxon>
        <taxon>Fungi</taxon>
        <taxon>Dikarya</taxon>
        <taxon>Ascomycota</taxon>
        <taxon>Saccharomycotina</taxon>
        <taxon>Saccharomycetes</taxon>
        <taxon>Saccharomycetales</taxon>
        <taxon>Saccharomycetaceae</taxon>
        <taxon>Naumovozyma</taxon>
    </lineage>
</organism>
<accession>G0W4R2</accession>
<dbReference type="AlphaFoldDB" id="G0W4R2"/>
<dbReference type="SMART" id="SM01190">
    <property type="entry name" value="EMP24_GP25L"/>
    <property type="match status" value="1"/>
</dbReference>
<reference evidence="12 13" key="1">
    <citation type="journal article" date="2011" name="Proc. Natl. Acad. Sci. U.S.A.">
        <title>Evolutionary erosion of yeast sex chromosomes by mating-type switching accidents.</title>
        <authorList>
            <person name="Gordon J.L."/>
            <person name="Armisen D."/>
            <person name="Proux-Wera E."/>
            <person name="Oheigeartaigh S.S."/>
            <person name="Byrne K.P."/>
            <person name="Wolfe K.H."/>
        </authorList>
    </citation>
    <scope>NUCLEOTIDE SEQUENCE [LARGE SCALE GENOMIC DNA]</scope>
    <source>
        <strain evidence="13">ATCC 10597 / BCRC 20456 / CBS 421 / NBRC 0211 / NRRL Y-12639</strain>
    </source>
</reference>
<evidence type="ECO:0000256" key="1">
    <source>
        <dbReference type="ARBA" id="ARBA00004479"/>
    </source>
</evidence>
<keyword evidence="4 10" id="KW-0732">Signal</keyword>
<dbReference type="STRING" id="1071378.G0W4R2"/>
<feature type="transmembrane region" description="Helical" evidence="9">
    <location>
        <begin position="205"/>
        <end position="228"/>
    </location>
</feature>
<evidence type="ECO:0000313" key="13">
    <source>
        <dbReference type="Proteomes" id="UP000000689"/>
    </source>
</evidence>
<keyword evidence="6 9" id="KW-1133">Transmembrane helix</keyword>
<evidence type="ECO:0000256" key="5">
    <source>
        <dbReference type="ARBA" id="ARBA00022892"/>
    </source>
</evidence>
<dbReference type="EMBL" id="HE580267">
    <property type="protein sequence ID" value="CCD22800.1"/>
    <property type="molecule type" value="Genomic_DNA"/>
</dbReference>
<comment type="similarity">
    <text evidence="2 8">Belongs to the EMP24/GP25L family.</text>
</comment>
<dbReference type="GO" id="GO:0005737">
    <property type="term" value="C:cytoplasm"/>
    <property type="evidence" value="ECO:0007669"/>
    <property type="project" value="GOC"/>
</dbReference>
<dbReference type="PANTHER" id="PTHR22811">
    <property type="entry name" value="TRANSMEMBRANE EMP24 DOMAIN-CONTAINING PROTEIN"/>
    <property type="match status" value="1"/>
</dbReference>
<evidence type="ECO:0000256" key="2">
    <source>
        <dbReference type="ARBA" id="ARBA00007104"/>
    </source>
</evidence>
<comment type="subcellular location">
    <subcellularLocation>
        <location evidence="1 8">Membrane</location>
        <topology evidence="1 8">Single-pass type I membrane protein</topology>
    </subcellularLocation>
</comment>
<feature type="signal peptide" evidence="10">
    <location>
        <begin position="1"/>
        <end position="20"/>
    </location>
</feature>
<name>G0W4R2_NAUDC</name>
<dbReference type="KEGG" id="ndi:NDAI_0A06460"/>
<dbReference type="OMA" id="CTISYYF"/>
<dbReference type="PROSITE" id="PS50866">
    <property type="entry name" value="GOLD"/>
    <property type="match status" value="1"/>
</dbReference>
<protein>
    <recommendedName>
        <fullName evidence="11">GOLD domain-containing protein</fullName>
    </recommendedName>
</protein>
<dbReference type="InterPro" id="IPR015720">
    <property type="entry name" value="Emp24-like"/>
</dbReference>
<dbReference type="GO" id="GO:0006888">
    <property type="term" value="P:endoplasmic reticulum to Golgi vesicle-mediated transport"/>
    <property type="evidence" value="ECO:0007669"/>
    <property type="project" value="UniProtKB-ARBA"/>
</dbReference>
<dbReference type="HOGENOM" id="CLU_066963_4_2_1"/>
<gene>
    <name evidence="12" type="primary">NDAI0A06460</name>
    <name evidence="12" type="ordered locus">NDAI_0A06460</name>
</gene>
<feature type="chain" id="PRO_5003411163" description="GOLD domain-containing protein" evidence="10">
    <location>
        <begin position="21"/>
        <end position="236"/>
    </location>
</feature>
<dbReference type="RefSeq" id="XP_003668043.1">
    <property type="nucleotide sequence ID" value="XM_003667995.1"/>
</dbReference>
<keyword evidence="5" id="KW-0813">Transport</keyword>
<dbReference type="Proteomes" id="UP000000689">
    <property type="component" value="Chromosome 1"/>
</dbReference>
<dbReference type="Pfam" id="PF01105">
    <property type="entry name" value="EMP24_GP25L"/>
    <property type="match status" value="1"/>
</dbReference>
<evidence type="ECO:0000259" key="11">
    <source>
        <dbReference type="PROSITE" id="PS50866"/>
    </source>
</evidence>
<sequence>MLLQLRIFLVFFYILEPILCSPLTIELSNDIKETPQCYYILTPDIECTISYYFSVQSGEDGNYNIDYKIYAPDDKYRPIIERYNERQGEWSFVGEHKGEYKICFEASIPLKKRIIDFDFNYDIAAEKNKGKNVDVRYERRLERKNQKKLRDVKNGKDRLQSSIEDSIDNVERQLYMLERDLQYYKNRNTRNHYTVKSTGNRITIFSMYGILLIIAMCGIQLFVLEWVFKKSRKHAV</sequence>
<evidence type="ECO:0000256" key="9">
    <source>
        <dbReference type="SAM" id="Phobius"/>
    </source>
</evidence>
<evidence type="ECO:0000256" key="10">
    <source>
        <dbReference type="SAM" id="SignalP"/>
    </source>
</evidence>
<dbReference type="InterPro" id="IPR009038">
    <property type="entry name" value="GOLD_dom"/>
</dbReference>
<keyword evidence="7 9" id="KW-0472">Membrane</keyword>
<dbReference type="eggNOG" id="KOG1693">
    <property type="taxonomic scope" value="Eukaryota"/>
</dbReference>
<proteinExistence type="inferred from homology"/>
<evidence type="ECO:0000256" key="3">
    <source>
        <dbReference type="ARBA" id="ARBA00022692"/>
    </source>
</evidence>
<feature type="domain" description="GOLD" evidence="11">
    <location>
        <begin position="35"/>
        <end position="141"/>
    </location>
</feature>
<dbReference type="OrthoDB" id="1929172at2759"/>
<evidence type="ECO:0000256" key="7">
    <source>
        <dbReference type="ARBA" id="ARBA00023136"/>
    </source>
</evidence>
<dbReference type="GO" id="GO:0016020">
    <property type="term" value="C:membrane"/>
    <property type="evidence" value="ECO:0007669"/>
    <property type="project" value="UniProtKB-SubCell"/>
</dbReference>
<evidence type="ECO:0000256" key="4">
    <source>
        <dbReference type="ARBA" id="ARBA00022729"/>
    </source>
</evidence>